<evidence type="ECO:0000256" key="3">
    <source>
        <dbReference type="ARBA" id="ARBA00023134"/>
    </source>
</evidence>
<proteinExistence type="inferred from homology"/>
<dbReference type="PROSITE" id="PS51720">
    <property type="entry name" value="G_AIG1"/>
    <property type="match status" value="2"/>
</dbReference>
<keyword evidence="2" id="KW-0547">Nucleotide-binding</keyword>
<keyword evidence="5" id="KW-1133">Transmembrane helix</keyword>
<comment type="similarity">
    <text evidence="1">Belongs to the TRAFAC class TrmE-Era-EngA-EngB-Septin-like GTPase superfamily. AIG1/Toc34/Toc159-like paraseptin GTPase family. IAN subfamily.</text>
</comment>
<gene>
    <name evidence="7" type="ORF">COCON_G00209510</name>
</gene>
<dbReference type="OrthoDB" id="8954335at2759"/>
<dbReference type="SUPFAM" id="SSF52540">
    <property type="entry name" value="P-loop containing nucleoside triphosphate hydrolases"/>
    <property type="match status" value="2"/>
</dbReference>
<evidence type="ECO:0000313" key="8">
    <source>
        <dbReference type="Proteomes" id="UP001152803"/>
    </source>
</evidence>
<feature type="domain" description="AIG1-type G" evidence="6">
    <location>
        <begin position="260"/>
        <end position="445"/>
    </location>
</feature>
<protein>
    <recommendedName>
        <fullName evidence="6">AIG1-type G domain-containing protein</fullName>
    </recommendedName>
</protein>
<dbReference type="GO" id="GO:0005525">
    <property type="term" value="F:GTP binding"/>
    <property type="evidence" value="ECO:0007669"/>
    <property type="project" value="UniProtKB-KW"/>
</dbReference>
<keyword evidence="3" id="KW-0342">GTP-binding</keyword>
<name>A0A9Q1D0A8_CONCO</name>
<feature type="region of interest" description="Disordered" evidence="4">
    <location>
        <begin position="1"/>
        <end position="40"/>
    </location>
</feature>
<comment type="caution">
    <text evidence="7">The sequence shown here is derived from an EMBL/GenBank/DDBJ whole genome shotgun (WGS) entry which is preliminary data.</text>
</comment>
<feature type="domain" description="AIG1-type G" evidence="6">
    <location>
        <begin position="45"/>
        <end position="228"/>
    </location>
</feature>
<evidence type="ECO:0000256" key="2">
    <source>
        <dbReference type="ARBA" id="ARBA00022741"/>
    </source>
</evidence>
<dbReference type="Pfam" id="PF04548">
    <property type="entry name" value="AIG1"/>
    <property type="match status" value="3"/>
</dbReference>
<organism evidence="7 8">
    <name type="scientific">Conger conger</name>
    <name type="common">Conger eel</name>
    <name type="synonym">Muraena conger</name>
    <dbReference type="NCBI Taxonomy" id="82655"/>
    <lineage>
        <taxon>Eukaryota</taxon>
        <taxon>Metazoa</taxon>
        <taxon>Chordata</taxon>
        <taxon>Craniata</taxon>
        <taxon>Vertebrata</taxon>
        <taxon>Euteleostomi</taxon>
        <taxon>Actinopterygii</taxon>
        <taxon>Neopterygii</taxon>
        <taxon>Teleostei</taxon>
        <taxon>Anguilliformes</taxon>
        <taxon>Congridae</taxon>
        <taxon>Conger</taxon>
    </lineage>
</organism>
<evidence type="ECO:0000256" key="5">
    <source>
        <dbReference type="SAM" id="Phobius"/>
    </source>
</evidence>
<evidence type="ECO:0000256" key="1">
    <source>
        <dbReference type="ARBA" id="ARBA00008535"/>
    </source>
</evidence>
<dbReference type="Proteomes" id="UP001152803">
    <property type="component" value="Unassembled WGS sequence"/>
</dbReference>
<reference evidence="7" key="1">
    <citation type="journal article" date="2023" name="Science">
        <title>Genome structures resolve the early diversification of teleost fishes.</title>
        <authorList>
            <person name="Parey E."/>
            <person name="Louis A."/>
            <person name="Montfort J."/>
            <person name="Bouchez O."/>
            <person name="Roques C."/>
            <person name="Iampietro C."/>
            <person name="Lluch J."/>
            <person name="Castinel A."/>
            <person name="Donnadieu C."/>
            <person name="Desvignes T."/>
            <person name="Floi Bucao C."/>
            <person name="Jouanno E."/>
            <person name="Wen M."/>
            <person name="Mejri S."/>
            <person name="Dirks R."/>
            <person name="Jansen H."/>
            <person name="Henkel C."/>
            <person name="Chen W.J."/>
            <person name="Zahm M."/>
            <person name="Cabau C."/>
            <person name="Klopp C."/>
            <person name="Thompson A.W."/>
            <person name="Robinson-Rechavi M."/>
            <person name="Braasch I."/>
            <person name="Lecointre G."/>
            <person name="Bobe J."/>
            <person name="Postlethwait J.H."/>
            <person name="Berthelot C."/>
            <person name="Roest Crollius H."/>
            <person name="Guiguen Y."/>
        </authorList>
    </citation>
    <scope>NUCLEOTIDE SEQUENCE</scope>
    <source>
        <strain evidence="7">Concon-B</strain>
    </source>
</reference>
<keyword evidence="5" id="KW-0472">Membrane</keyword>
<feature type="transmembrane region" description="Helical" evidence="5">
    <location>
        <begin position="521"/>
        <end position="542"/>
    </location>
</feature>
<dbReference type="InterPro" id="IPR006703">
    <property type="entry name" value="G_AIG1"/>
</dbReference>
<dbReference type="EMBL" id="JAFJMO010000016">
    <property type="protein sequence ID" value="KAJ8254339.1"/>
    <property type="molecule type" value="Genomic_DNA"/>
</dbReference>
<keyword evidence="8" id="KW-1185">Reference proteome</keyword>
<dbReference type="PANTHER" id="PTHR10903">
    <property type="entry name" value="GTPASE, IMAP FAMILY MEMBER-RELATED"/>
    <property type="match status" value="1"/>
</dbReference>
<dbReference type="AlphaFoldDB" id="A0A9Q1D0A8"/>
<dbReference type="Gene3D" id="3.40.50.300">
    <property type="entry name" value="P-loop containing nucleotide triphosphate hydrolases"/>
    <property type="match status" value="3"/>
</dbReference>
<evidence type="ECO:0000259" key="6">
    <source>
        <dbReference type="PROSITE" id="PS51720"/>
    </source>
</evidence>
<dbReference type="InterPro" id="IPR045058">
    <property type="entry name" value="GIMA/IAN/Toc"/>
</dbReference>
<dbReference type="PANTHER" id="PTHR10903:SF62">
    <property type="entry name" value="GTPASE IMAP FAMILY MEMBER 4-LIKE-RELATED"/>
    <property type="match status" value="1"/>
</dbReference>
<dbReference type="InterPro" id="IPR027417">
    <property type="entry name" value="P-loop_NTPase"/>
</dbReference>
<accession>A0A9Q1D0A8</accession>
<keyword evidence="5" id="KW-0812">Transmembrane</keyword>
<evidence type="ECO:0000313" key="7">
    <source>
        <dbReference type="EMBL" id="KAJ8254339.1"/>
    </source>
</evidence>
<sequence length="611" mass="68500">MASSSDPWDVKTKQDPCGIHNPDRDRPNKRPQWKRRMSMEDPPVMSELRIVLLGRSGEEKSKVGNAILRREVLSVKDQCERAQGLVNGRPVALINTPDLLDPQLPDRKLFHQLERCVTLSAPGPHALLLVLQNRHFTESGRKRLERVLGFFSADAFKYSVVLVTQWSKNCSMDSIYKVVQMCSGRYLSFSNTDRIHCTQAPELLKKIEQMVEENGGGFLSCEIFEEPESAALGGMEGSLMGTQQKMERKQKPQEMRVARGEQLNLVLFGRRGAGKTSAVNTILGQRESSVDPSPSSVCKRREGEVCDHLVTVVEMAADVTYGTRQCASLCGSGVHAFLLVTPARPLTDEDKAEITRIQELFGSRVTDYMLVLFTHESPTAKPVLDFLQGNTDIQELLKMCGNRFCVFNNQAIVNNPKVPELLKAVEEMNKATESCFSLEMYLEAQLARKVRDIKGTSLPQRSDCLRIVLVGKTGNGRSATGNTILQREEFLSQSTRYMMDSYEVPRVVCLSILSVEDIEDVYIIGIMITGFLLFGFGGFLVYRKVRKALAAVLAIEKLPVFEGMCRIMNTQTQAIGELHRLTRKMDNDLEKWIGTTRNGPSHSANLDRENQ</sequence>
<evidence type="ECO:0000256" key="4">
    <source>
        <dbReference type="SAM" id="MobiDB-lite"/>
    </source>
</evidence>